<sequence>MIGVILKVVQLVFMWQTRYKVEDQEKVVALNLKREESCWQRLKRQYGKSFLLCFSHSDENQWPKRSSERMFHDGTQANENFKLFLGYTGALIVATVLCLFFVFKQPWDPSYGSTLQMGGGLAPLK</sequence>
<keyword evidence="1" id="KW-0812">Transmembrane</keyword>
<feature type="transmembrane region" description="Helical" evidence="1">
    <location>
        <begin position="84"/>
        <end position="103"/>
    </location>
</feature>
<evidence type="ECO:0000313" key="2">
    <source>
        <dbReference type="Proteomes" id="UP000887565"/>
    </source>
</evidence>
<dbReference type="WBParaSite" id="nRc.2.0.1.t05670-RA">
    <property type="protein sequence ID" value="nRc.2.0.1.t05670-RA"/>
    <property type="gene ID" value="nRc.2.0.1.g05670"/>
</dbReference>
<organism evidence="2 3">
    <name type="scientific">Romanomermis culicivorax</name>
    <name type="common">Nematode worm</name>
    <dbReference type="NCBI Taxonomy" id="13658"/>
    <lineage>
        <taxon>Eukaryota</taxon>
        <taxon>Metazoa</taxon>
        <taxon>Ecdysozoa</taxon>
        <taxon>Nematoda</taxon>
        <taxon>Enoplea</taxon>
        <taxon>Dorylaimia</taxon>
        <taxon>Mermithida</taxon>
        <taxon>Mermithoidea</taxon>
        <taxon>Mermithidae</taxon>
        <taxon>Romanomermis</taxon>
    </lineage>
</organism>
<protein>
    <submittedName>
        <fullName evidence="3">Uncharacterized protein</fullName>
    </submittedName>
</protein>
<keyword evidence="2" id="KW-1185">Reference proteome</keyword>
<evidence type="ECO:0000256" key="1">
    <source>
        <dbReference type="SAM" id="Phobius"/>
    </source>
</evidence>
<name>A0A915HV61_ROMCU</name>
<dbReference type="Proteomes" id="UP000887565">
    <property type="component" value="Unplaced"/>
</dbReference>
<dbReference type="AlphaFoldDB" id="A0A915HV61"/>
<keyword evidence="1" id="KW-1133">Transmembrane helix</keyword>
<accession>A0A915HV61</accession>
<evidence type="ECO:0000313" key="3">
    <source>
        <dbReference type="WBParaSite" id="nRc.2.0.1.t05670-RA"/>
    </source>
</evidence>
<reference evidence="3" key="1">
    <citation type="submission" date="2022-11" db="UniProtKB">
        <authorList>
            <consortium name="WormBaseParasite"/>
        </authorList>
    </citation>
    <scope>IDENTIFICATION</scope>
</reference>
<keyword evidence="1" id="KW-0472">Membrane</keyword>
<proteinExistence type="predicted"/>